<feature type="compositionally biased region" description="Basic and acidic residues" evidence="1">
    <location>
        <begin position="673"/>
        <end position="683"/>
    </location>
</feature>
<feature type="region of interest" description="Disordered" evidence="1">
    <location>
        <begin position="318"/>
        <end position="369"/>
    </location>
</feature>
<feature type="region of interest" description="Disordered" evidence="1">
    <location>
        <begin position="116"/>
        <end position="171"/>
    </location>
</feature>
<sequence>MQVTIPTLIIHGQEDRLVPVAHGRTLWKVCGGRKMLVTPADMHHNNPLFADAEHFVLPMINFFCVPDYSFNSDIGIPPRFMKKRLCLPQFWEPYKSGLTALGEALGFVWDDYQQQENGKNASQQTNAKRTTAGTNQTSDQGSSGRSRKSGSSSRDARANANATSSAVDFPFPSGYTDAYESNFFFSSPGQSARQEGKRNTLPGERGKHHSGSNEGGSEDAPLARHGGAGRAKNSSQHFTEPHFSAGMLGDGEREKGEGGVAVGDVFGTVNLGPDVSDRDTRAAVEEMERALNRQGRDYWPIPVRTPVKGPPLISLPAASASPNSFGGRKRYFRKGAQRQDGEVSSNVSDSTIYEALKDDKKKEKKGHLTDREDALSRFWSFDPSAAFANMFSSSNGPGEDETKTSGSRSSGSDEGSGEGTRRERDKPERGKSRSYLQARMGKVTEEGSLDIGTSTLRIPWPMPKEGDEEIPLPSYLPLERDRTGLQIQREQRSRHKEKDEQSSQRTSLLAAELLLEKRRELKTRTGGEAEAFPHSRIVQPSDSSEHNLHIARRSGSDMRHRGVASSSGSSSASPASPVLLEVERRRNEALFFTLPTHAAADRKAEDRREIEPAYSDTPLPYSSTELKAVLRAAVEAAAEVESEESSEAQQGGEQEETRFPSVPFFSTAASQEDPLRRSQERKSGSVHSNCRGGLWPFNSGRNDVSQPISNQRTDISRPISNNRSDISRPISNNRSDISRPISNNRSDISRPISNNRRDTPIPSAHVSFTPLLSPSFSTPFSPPNSLHRLPEREAGVGGGSPKGKETAKGEPVVSRETENSNAEWDLSVEDLEDVQPVHRKMVERAAFVHRGASGLGSVSSSDNMGGASSILREGNKIDLPSLPSVSPPSSSVWSVGSHSSGQPSSPHEGAAFGLGIHSGRAPLDPPNAPLYKMPAPALPPAQASRGSPAERASAWAMRTRPPPPAAVDEPCPCPCPADDISVETPPDPVPPPVSTNRRIPPQQRLSSHTPTPHAPSTRLTGREKTPPTVRGTRVGRAEPQPQRSPRDLHYPNHSQDRHHHRHRQQQPTWWTSFLRGVGVGVAS</sequence>
<feature type="compositionally biased region" description="Low complexity" evidence="1">
    <location>
        <begin position="141"/>
        <end position="166"/>
    </location>
</feature>
<evidence type="ECO:0000313" key="2">
    <source>
        <dbReference type="EMBL" id="CEM37675.1"/>
    </source>
</evidence>
<feature type="region of interest" description="Disordered" evidence="1">
    <location>
        <begin position="186"/>
        <end position="258"/>
    </location>
</feature>
<feature type="compositionally biased region" description="Low complexity" evidence="1">
    <location>
        <begin position="563"/>
        <end position="577"/>
    </location>
</feature>
<name>A0A0G4H208_9ALVE</name>
<feature type="compositionally biased region" description="Polar residues" evidence="1">
    <location>
        <begin position="699"/>
        <end position="754"/>
    </location>
</feature>
<feature type="compositionally biased region" description="Polar residues" evidence="1">
    <location>
        <begin position="116"/>
        <end position="140"/>
    </location>
</feature>
<dbReference type="InterPro" id="IPR029058">
    <property type="entry name" value="AB_hydrolase_fold"/>
</dbReference>
<feature type="compositionally biased region" description="Basic and acidic residues" evidence="1">
    <location>
        <begin position="419"/>
        <end position="431"/>
    </location>
</feature>
<feature type="compositionally biased region" description="Polar residues" evidence="1">
    <location>
        <begin position="342"/>
        <end position="351"/>
    </location>
</feature>
<feature type="region of interest" description="Disordered" evidence="1">
    <location>
        <begin position="389"/>
        <end position="507"/>
    </location>
</feature>
<dbReference type="Gene3D" id="3.40.50.1820">
    <property type="entry name" value="alpha/beta hydrolase"/>
    <property type="match status" value="1"/>
</dbReference>
<feature type="region of interest" description="Disordered" evidence="1">
    <location>
        <begin position="877"/>
        <end position="1071"/>
    </location>
</feature>
<evidence type="ECO:0000256" key="1">
    <source>
        <dbReference type="SAM" id="MobiDB-lite"/>
    </source>
</evidence>
<feature type="region of interest" description="Disordered" evidence="1">
    <location>
        <begin position="522"/>
        <end position="577"/>
    </location>
</feature>
<feature type="region of interest" description="Disordered" evidence="1">
    <location>
        <begin position="853"/>
        <end position="872"/>
    </location>
</feature>
<dbReference type="EMBL" id="CDMZ01001796">
    <property type="protein sequence ID" value="CEM37675.1"/>
    <property type="molecule type" value="Genomic_DNA"/>
</dbReference>
<feature type="compositionally biased region" description="Basic and acidic residues" evidence="1">
    <location>
        <begin position="543"/>
        <end position="560"/>
    </location>
</feature>
<proteinExistence type="predicted"/>
<protein>
    <recommendedName>
        <fullName evidence="3">Serine aminopeptidase S33 domain-containing protein</fullName>
    </recommendedName>
</protein>
<evidence type="ECO:0008006" key="3">
    <source>
        <dbReference type="Google" id="ProtNLM"/>
    </source>
</evidence>
<feature type="compositionally biased region" description="Basic and acidic residues" evidence="1">
    <location>
        <begin position="355"/>
        <end position="369"/>
    </location>
</feature>
<feature type="compositionally biased region" description="Low complexity" evidence="1">
    <location>
        <begin position="404"/>
        <end position="413"/>
    </location>
</feature>
<reference evidence="2" key="1">
    <citation type="submission" date="2014-11" db="EMBL/GenBank/DDBJ databases">
        <authorList>
            <person name="Otto D Thomas"/>
            <person name="Naeem Raeece"/>
        </authorList>
    </citation>
    <scope>NUCLEOTIDE SEQUENCE</scope>
</reference>
<feature type="compositionally biased region" description="Basic residues" evidence="1">
    <location>
        <begin position="327"/>
        <end position="336"/>
    </location>
</feature>
<feature type="compositionally biased region" description="Low complexity" evidence="1">
    <location>
        <begin position="880"/>
        <end position="907"/>
    </location>
</feature>
<feature type="compositionally biased region" description="Basic and acidic residues" evidence="1">
    <location>
        <begin position="522"/>
        <end position="533"/>
    </location>
</feature>
<dbReference type="SUPFAM" id="SSF53474">
    <property type="entry name" value="alpha/beta-Hydrolases"/>
    <property type="match status" value="1"/>
</dbReference>
<feature type="compositionally biased region" description="Low complexity" evidence="1">
    <location>
        <begin position="767"/>
        <end position="779"/>
    </location>
</feature>
<feature type="compositionally biased region" description="Basic and acidic residues" evidence="1">
    <location>
        <begin position="802"/>
        <end position="818"/>
    </location>
</feature>
<organism evidence="2">
    <name type="scientific">Chromera velia CCMP2878</name>
    <dbReference type="NCBI Taxonomy" id="1169474"/>
    <lineage>
        <taxon>Eukaryota</taxon>
        <taxon>Sar</taxon>
        <taxon>Alveolata</taxon>
        <taxon>Colpodellida</taxon>
        <taxon>Chromeraceae</taxon>
        <taxon>Chromera</taxon>
    </lineage>
</organism>
<dbReference type="AlphaFoldDB" id="A0A0G4H208"/>
<dbReference type="VEuPathDB" id="CryptoDB:Cvel_24381"/>
<feature type="region of interest" description="Disordered" evidence="1">
    <location>
        <begin position="638"/>
        <end position="831"/>
    </location>
</feature>
<accession>A0A0G4H208</accession>
<gene>
    <name evidence="2" type="ORF">Cvel_24381</name>
</gene>